<keyword evidence="2" id="KW-0732">Signal</keyword>
<dbReference type="EMBL" id="CM010723">
    <property type="protein sequence ID" value="RZC76422.1"/>
    <property type="molecule type" value="Genomic_DNA"/>
</dbReference>
<dbReference type="GO" id="GO:0005975">
    <property type="term" value="P:carbohydrate metabolic process"/>
    <property type="evidence" value="ECO:0007669"/>
    <property type="project" value="InterPro"/>
</dbReference>
<comment type="similarity">
    <text evidence="1">Belongs to the glycosyl hydrolase 1 family.</text>
</comment>
<dbReference type="PROSITE" id="PS00653">
    <property type="entry name" value="GLYCOSYL_HYDROL_F1_2"/>
    <property type="match status" value="2"/>
</dbReference>
<evidence type="ECO:0000313" key="5">
    <source>
        <dbReference type="EMBL" id="RZC76422.1"/>
    </source>
</evidence>
<evidence type="ECO:0000313" key="6">
    <source>
        <dbReference type="Proteomes" id="UP000316621"/>
    </source>
</evidence>
<proteinExistence type="inferred from homology"/>
<dbReference type="Proteomes" id="UP000316621">
    <property type="component" value="Chromosome 9"/>
</dbReference>
<reference evidence="5 6" key="1">
    <citation type="journal article" date="2018" name="Science">
        <title>The opium poppy genome and morphinan production.</title>
        <authorList>
            <person name="Guo L."/>
            <person name="Winzer T."/>
            <person name="Yang X."/>
            <person name="Li Y."/>
            <person name="Ning Z."/>
            <person name="He Z."/>
            <person name="Teodor R."/>
            <person name="Lu Y."/>
            <person name="Bowser T.A."/>
            <person name="Graham I.A."/>
            <person name="Ye K."/>
        </authorList>
    </citation>
    <scope>NUCLEOTIDE SEQUENCE [LARGE SCALE GENOMIC DNA]</scope>
    <source>
        <strain evidence="6">cv. HN1</strain>
        <tissue evidence="5">Leaves</tissue>
    </source>
</reference>
<dbReference type="PANTHER" id="PTHR10353">
    <property type="entry name" value="GLYCOSYL HYDROLASE"/>
    <property type="match status" value="1"/>
</dbReference>
<organism evidence="5 6">
    <name type="scientific">Papaver somniferum</name>
    <name type="common">Opium poppy</name>
    <dbReference type="NCBI Taxonomy" id="3469"/>
    <lineage>
        <taxon>Eukaryota</taxon>
        <taxon>Viridiplantae</taxon>
        <taxon>Streptophyta</taxon>
        <taxon>Embryophyta</taxon>
        <taxon>Tracheophyta</taxon>
        <taxon>Spermatophyta</taxon>
        <taxon>Magnoliopsida</taxon>
        <taxon>Ranunculales</taxon>
        <taxon>Papaveraceae</taxon>
        <taxon>Papaveroideae</taxon>
        <taxon>Papaver</taxon>
    </lineage>
</organism>
<keyword evidence="4" id="KW-0325">Glycoprotein</keyword>
<evidence type="ECO:0008006" key="7">
    <source>
        <dbReference type="Google" id="ProtNLM"/>
    </source>
</evidence>
<dbReference type="PANTHER" id="PTHR10353:SF29">
    <property type="entry name" value="BETA-GLUCOSIDASE 11"/>
    <property type="match status" value="1"/>
</dbReference>
<dbReference type="FunFam" id="3.20.20.80:FF:000069">
    <property type="entry name" value="Beta-glucosidase 1"/>
    <property type="match status" value="2"/>
</dbReference>
<evidence type="ECO:0000256" key="3">
    <source>
        <dbReference type="ARBA" id="ARBA00022801"/>
    </source>
</evidence>
<dbReference type="Pfam" id="PF00232">
    <property type="entry name" value="Glyco_hydro_1"/>
    <property type="match status" value="2"/>
</dbReference>
<evidence type="ECO:0000256" key="4">
    <source>
        <dbReference type="ARBA" id="ARBA00023180"/>
    </source>
</evidence>
<gene>
    <name evidence="5" type="ORF">C5167_000672</name>
</gene>
<accession>A0A4Y7KVK0</accession>
<dbReference type="InterPro" id="IPR033132">
    <property type="entry name" value="GH_1_N_CS"/>
</dbReference>
<evidence type="ECO:0000256" key="2">
    <source>
        <dbReference type="ARBA" id="ARBA00022729"/>
    </source>
</evidence>
<dbReference type="InterPro" id="IPR001360">
    <property type="entry name" value="Glyco_hydro_1"/>
</dbReference>
<name>A0A4Y7KVK0_PAPSO</name>
<dbReference type="PRINTS" id="PR00131">
    <property type="entry name" value="GLHYDRLASE1"/>
</dbReference>
<protein>
    <recommendedName>
        <fullName evidence="7">Beta-glucosidase</fullName>
    </recommendedName>
</protein>
<dbReference type="GO" id="GO:0008422">
    <property type="term" value="F:beta-glucosidase activity"/>
    <property type="evidence" value="ECO:0007669"/>
    <property type="project" value="TreeGrafter"/>
</dbReference>
<sequence length="1044" mass="117238">MRRNENGFSRSDFPPNFIFGAGSSAYQVEGAVNEDGRTPSIWDTYSHSGKLPNNVNGDIAADQYHRYKEDVKLMKDTGLDAYRFSISWPRLIPNGRGPVNPRGVEYYNNLINELISHGIEAHVTLFHYDIPQALQDEYGGWLSRKIVKDFTSYAHVCFKEFGDRVSTWTTMNEANVLAFASYGMGTLPPQRCSSPFGVRNCTSGNSTTEPYIVTHNCLLSHASAARLYKNKYQGKQHGLIGFNLFGFGFSPVTNSAEDIAATRRANDFYLGWFAGPFVFGDYPEPMKRNVGSRLPSFTPYEAKLVKGSCDFFGVNHYASLQTKDNPQSLLIQSRDFILDMAVKFISNWSGEGVLPAEFPITPSGLQEVLEYFKQFYGNPLMFIHENGQRLLSAPRETSMNDTSRVNYLKGYIGGLLDAVRNGSNTKGYFTWSFLDSFELLDGYTSNFGLYYVDMINDPELKRYPKLSAHCIKHRSDRLVCDNVPEGNVAKPAQNHVKVYVANLMFLFTAYEPFVINPLSESATSLGAGLAVSAVQSGCTTIGHNENGFSRSDFPPNFIFGSGSSAYQVEGAVNEDGRTPSIWDTYTHSGKIPNKINGDIAADQYHRYKEDVNLMVDTGLDAYRFSISWSRLIPNGRGPVNPKGLEYYNNLINELISHGIQAHVTLFHYDLPQALEDEYGGWKDFTSYADVCFKEFGDRVSTWTTMNEANVFSLGAYDLGMFPPQRCSSPFGVRNCTNGNSTTELYIVTHNCLLAHASAARLYKNKYQDKQYGLIGFNLFGYGFSPVTNSAEDIAATRRVNDFFLGWFASPFVFGDYPESMKRNVGSRLPSFTPYDSKLVKGSCDFFGVNHYASAQVKDNPENLLIHPRDFILDMAVQFVSCKETNRKLYLLNILLVLQLIGLDKFAITPAGLQEVLEYFKQVYGNPIMFIHENGQRMLSASREKSTNDTSRVAYLKGYIGGLLDALRNGSNTKGYFTWSFLDSFELLDGYTSNFGLYYVDMINDPDLKRYPKLSALWYSNFLKGGNERTSTISPTTDESSHFSQ</sequence>
<dbReference type="Gene3D" id="3.20.20.80">
    <property type="entry name" value="Glycosidases"/>
    <property type="match status" value="2"/>
</dbReference>
<evidence type="ECO:0000256" key="1">
    <source>
        <dbReference type="ARBA" id="ARBA00010838"/>
    </source>
</evidence>
<dbReference type="SUPFAM" id="SSF51445">
    <property type="entry name" value="(Trans)glycosidases"/>
    <property type="match status" value="2"/>
</dbReference>
<dbReference type="OMA" id="RRKFWKA"/>
<dbReference type="Gramene" id="RZC76422">
    <property type="protein sequence ID" value="RZC76422"/>
    <property type="gene ID" value="C5167_000672"/>
</dbReference>
<dbReference type="InterPro" id="IPR017853">
    <property type="entry name" value="GH"/>
</dbReference>
<keyword evidence="3" id="KW-0378">Hydrolase</keyword>
<keyword evidence="6" id="KW-1185">Reference proteome</keyword>
<dbReference type="AlphaFoldDB" id="A0A4Y7KVK0"/>